<evidence type="ECO:0000259" key="3">
    <source>
        <dbReference type="PROSITE" id="PS50157"/>
    </source>
</evidence>
<keyword evidence="5" id="KW-1185">Reference proteome</keyword>
<dbReference type="EMBL" id="JBBCAQ010000038">
    <property type="protein sequence ID" value="KAK7572093.1"/>
    <property type="molecule type" value="Genomic_DNA"/>
</dbReference>
<dbReference type="InterPro" id="IPR013087">
    <property type="entry name" value="Znf_C2H2_type"/>
</dbReference>
<dbReference type="PROSITE" id="PS00028">
    <property type="entry name" value="ZINC_FINGER_C2H2_1"/>
    <property type="match status" value="6"/>
</dbReference>
<dbReference type="SMART" id="SM00355">
    <property type="entry name" value="ZnF_C2H2"/>
    <property type="match status" value="7"/>
</dbReference>
<dbReference type="PANTHER" id="PTHR33936:SF24">
    <property type="entry name" value="C2H2-TYPE DOMAIN-CONTAINING PROTEIN"/>
    <property type="match status" value="1"/>
</dbReference>
<dbReference type="AlphaFoldDB" id="A0AAN9TGM3"/>
<feature type="compositionally biased region" description="Basic residues" evidence="2">
    <location>
        <begin position="828"/>
        <end position="837"/>
    </location>
</feature>
<reference evidence="4 5" key="1">
    <citation type="submission" date="2024-03" db="EMBL/GenBank/DDBJ databases">
        <title>Adaptation during the transition from Ophiocordyceps entomopathogen to insect associate is accompanied by gene loss and intensified selection.</title>
        <authorList>
            <person name="Ward C.M."/>
            <person name="Onetto C.A."/>
            <person name="Borneman A.R."/>
        </authorList>
    </citation>
    <scope>NUCLEOTIDE SEQUENCE [LARGE SCALE GENOMIC DNA]</scope>
    <source>
        <strain evidence="4">AWRI1</strain>
        <tissue evidence="4">Single Adult Female</tissue>
    </source>
</reference>
<evidence type="ECO:0000313" key="5">
    <source>
        <dbReference type="Proteomes" id="UP001367676"/>
    </source>
</evidence>
<dbReference type="InterPro" id="IPR052797">
    <property type="entry name" value="RegFact_GeneExpr_CellDeath"/>
</dbReference>
<organism evidence="4 5">
    <name type="scientific">Parthenolecanium corni</name>
    <dbReference type="NCBI Taxonomy" id="536013"/>
    <lineage>
        <taxon>Eukaryota</taxon>
        <taxon>Metazoa</taxon>
        <taxon>Ecdysozoa</taxon>
        <taxon>Arthropoda</taxon>
        <taxon>Hexapoda</taxon>
        <taxon>Insecta</taxon>
        <taxon>Pterygota</taxon>
        <taxon>Neoptera</taxon>
        <taxon>Paraneoptera</taxon>
        <taxon>Hemiptera</taxon>
        <taxon>Sternorrhyncha</taxon>
        <taxon>Coccoidea</taxon>
        <taxon>Coccidae</taxon>
        <taxon>Parthenolecanium</taxon>
    </lineage>
</organism>
<feature type="domain" description="C2H2-type" evidence="3">
    <location>
        <begin position="178"/>
        <end position="206"/>
    </location>
</feature>
<evidence type="ECO:0000256" key="2">
    <source>
        <dbReference type="SAM" id="MobiDB-lite"/>
    </source>
</evidence>
<feature type="domain" description="C2H2-type" evidence="3">
    <location>
        <begin position="212"/>
        <end position="240"/>
    </location>
</feature>
<accession>A0AAN9TGM3</accession>
<proteinExistence type="predicted"/>
<dbReference type="Gene3D" id="3.30.160.60">
    <property type="entry name" value="Classic Zinc Finger"/>
    <property type="match status" value="3"/>
</dbReference>
<keyword evidence="1" id="KW-0863">Zinc-finger</keyword>
<dbReference type="InterPro" id="IPR036236">
    <property type="entry name" value="Znf_C2H2_sf"/>
</dbReference>
<feature type="domain" description="C2H2-type" evidence="3">
    <location>
        <begin position="35"/>
        <end position="63"/>
    </location>
</feature>
<protein>
    <recommendedName>
        <fullName evidence="3">C2H2-type domain-containing protein</fullName>
    </recommendedName>
</protein>
<keyword evidence="1" id="KW-0862">Zinc</keyword>
<evidence type="ECO:0000313" key="4">
    <source>
        <dbReference type="EMBL" id="KAK7572093.1"/>
    </source>
</evidence>
<dbReference type="Pfam" id="PF00096">
    <property type="entry name" value="zf-C2H2"/>
    <property type="match status" value="1"/>
</dbReference>
<dbReference type="Proteomes" id="UP001367676">
    <property type="component" value="Unassembled WGS sequence"/>
</dbReference>
<feature type="region of interest" description="Disordered" evidence="2">
    <location>
        <begin position="828"/>
        <end position="871"/>
    </location>
</feature>
<gene>
    <name evidence="4" type="ORF">V9T40_014565</name>
</gene>
<dbReference type="PANTHER" id="PTHR33936">
    <property type="entry name" value="PROTEIN CBG17840"/>
    <property type="match status" value="1"/>
</dbReference>
<comment type="caution">
    <text evidence="4">The sequence shown here is derived from an EMBL/GenBank/DDBJ whole genome shotgun (WGS) entry which is preliminary data.</text>
</comment>
<name>A0AAN9TGM3_9HEMI</name>
<feature type="compositionally biased region" description="Basic residues" evidence="2">
    <location>
        <begin position="844"/>
        <end position="866"/>
    </location>
</feature>
<sequence length="921" mass="106144">MKTNEDVHCNICAKSFSDTEFKNHFSLKHLPKKKFACHECDSVFPYWNDLLNHLTENHSTTNQMKDIIMKNYLPKNLFKDSKDILRHTKESKHWIRYAFYYGFENPLNKKQLKSLVKNLYHEEENDRTKSWMCKFCDVSNGILNCYFCGKRFTTLCTMKCHILDSHLLLPNLLKAVTPFCNVCSKVFQNEALLEEHNHEKHEHEPRKEKTSPFCQYCGKILANRSNLKRHLLNQHSEQVGATPVNNVFTCHHCKSVFSNKSSVKRHIENLHLKEKDTRKSISCFQCDHKFNSIKNLNAHLNTEHHVLIREEKVQFSNLTDFWNWKQEEEIKTNSRFIQLRGLRRQHRKGEEISTLKFVCNRSGIFHSKSNGKRAYRIKGSSKIGRYCSSYIEIMFKENSLVDGTYCSTHSGHDNDLRYIALTMDEKREIYEKIKNGASFSTILNEIRNSVGKEIKRKHLVTNKDLHNIVTTFKKLSKPNSESSDVNESSSSSIHTVLNTEESIDNPNSGFNNDLDICADLWVETCQRMINQSGQPLHDLCSKEDLVMRNHSDSTKNSLEEGINSVSNISDQYLRGNEFSTSSSSFSALAQSMPSDTNVWSKQPHYSYSGQDLGPHLDLPDASNLPHSVAEEVHRDLHVFCNIQMMNDVQMHKDIYSSGSSLTLNNSSGGISPQEVITSSVCSYYSVASTSDASSGIRCVQDVSSYRQSMNSSIPSPENVFDASCIIPDANNTNYDDLSSPEKPTHEINKKNPLDRAILNKKLKQTCSKAVREKDDEVSDLRDRVNSVTALFNIVESELDERKKNIIRNYVDNMFRVLQYRYNKCKTKKKQSVKHKKYQSAVQKRLNRRRGNQSNLQKHKKSNKPKVRPVDEQKHICQPSNLASSNFSAKISEPYQNGFSNAILTDIRSDINVLHWDRYESF</sequence>
<dbReference type="PROSITE" id="PS50157">
    <property type="entry name" value="ZINC_FINGER_C2H2_2"/>
    <property type="match status" value="4"/>
</dbReference>
<evidence type="ECO:0000256" key="1">
    <source>
        <dbReference type="PROSITE-ProRule" id="PRU00042"/>
    </source>
</evidence>
<feature type="domain" description="C2H2-type" evidence="3">
    <location>
        <begin position="248"/>
        <end position="276"/>
    </location>
</feature>
<dbReference type="SUPFAM" id="SSF57667">
    <property type="entry name" value="beta-beta-alpha zinc fingers"/>
    <property type="match status" value="2"/>
</dbReference>
<dbReference type="GO" id="GO:0008270">
    <property type="term" value="F:zinc ion binding"/>
    <property type="evidence" value="ECO:0007669"/>
    <property type="project" value="UniProtKB-KW"/>
</dbReference>
<keyword evidence="1" id="KW-0479">Metal-binding</keyword>